<feature type="region of interest" description="Disordered" evidence="3">
    <location>
        <begin position="133"/>
        <end position="163"/>
    </location>
</feature>
<dbReference type="InterPro" id="IPR056737">
    <property type="entry name" value="Beta-prop_ATRN-MKLN-like"/>
</dbReference>
<feature type="region of interest" description="Disordered" evidence="3">
    <location>
        <begin position="806"/>
        <end position="919"/>
    </location>
</feature>
<protein>
    <recommendedName>
        <fullName evidence="4">Attractin/MKLN-like beta-propeller domain-containing protein</fullName>
    </recommendedName>
</protein>
<feature type="region of interest" description="Disordered" evidence="3">
    <location>
        <begin position="680"/>
        <end position="775"/>
    </location>
</feature>
<reference evidence="6" key="2">
    <citation type="submission" date="2012-08" db="EMBL/GenBank/DDBJ databases">
        <title>Genome sequence of Kazachstania naganishii.</title>
        <authorList>
            <person name="Gordon J.L."/>
            <person name="Armisen D."/>
            <person name="Proux-Wera E."/>
            <person name="OhEigeartaigh S.S."/>
            <person name="Byrne K.P."/>
            <person name="Wolfe K.H."/>
        </authorList>
    </citation>
    <scope>NUCLEOTIDE SEQUENCE [LARGE SCALE GENOMIC DNA]</scope>
    <source>
        <strain evidence="6">ATCC MYA-139 / BCRC 22969 / CBS 8797 / CCRC 22969 / KCTC 17520 / NBRC 10181 / NCYC 3082</strain>
    </source>
</reference>
<name>J7S0W9_HUIN7</name>
<organism evidence="5 6">
    <name type="scientific">Huiozyma naganishii (strain ATCC MYA-139 / BCRC 22969 / CBS 8797 / KCTC 17520 / NBRC 10181 / NCYC 3082 / Yp74L-3)</name>
    <name type="common">Yeast</name>
    <name type="synonym">Kazachstania naganishii</name>
    <dbReference type="NCBI Taxonomy" id="1071383"/>
    <lineage>
        <taxon>Eukaryota</taxon>
        <taxon>Fungi</taxon>
        <taxon>Dikarya</taxon>
        <taxon>Ascomycota</taxon>
        <taxon>Saccharomycotina</taxon>
        <taxon>Saccharomycetes</taxon>
        <taxon>Saccharomycetales</taxon>
        <taxon>Saccharomycetaceae</taxon>
        <taxon>Huiozyma</taxon>
    </lineage>
</organism>
<feature type="compositionally biased region" description="Basic and acidic residues" evidence="3">
    <location>
        <begin position="1420"/>
        <end position="1429"/>
    </location>
</feature>
<dbReference type="Proteomes" id="UP000006310">
    <property type="component" value="Chromosome 7"/>
</dbReference>
<proteinExistence type="predicted"/>
<dbReference type="STRING" id="1071383.J7S0W9"/>
<dbReference type="OrthoDB" id="10001928at2759"/>
<dbReference type="Pfam" id="PF24981">
    <property type="entry name" value="Beta-prop_ATRN-LZTR1"/>
    <property type="match status" value="1"/>
</dbReference>
<gene>
    <name evidence="5" type="primary">KNAG0G01390</name>
    <name evidence="5" type="ordered locus">KNAG_0G01390</name>
</gene>
<dbReference type="Gene3D" id="2.120.10.80">
    <property type="entry name" value="Kelch-type beta propeller"/>
    <property type="match status" value="1"/>
</dbReference>
<dbReference type="eggNOG" id="ENOG502QSQ9">
    <property type="taxonomic scope" value="Eukaryota"/>
</dbReference>
<accession>J7S0W9</accession>
<feature type="compositionally biased region" description="Polar residues" evidence="3">
    <location>
        <begin position="860"/>
        <end position="871"/>
    </location>
</feature>
<evidence type="ECO:0000259" key="4">
    <source>
        <dbReference type="Pfam" id="PF24981"/>
    </source>
</evidence>
<feature type="domain" description="Attractin/MKLN-like beta-propeller" evidence="4">
    <location>
        <begin position="175"/>
        <end position="285"/>
    </location>
</feature>
<evidence type="ECO:0000256" key="2">
    <source>
        <dbReference type="ARBA" id="ARBA00022737"/>
    </source>
</evidence>
<feature type="compositionally biased region" description="Low complexity" evidence="3">
    <location>
        <begin position="1361"/>
        <end position="1378"/>
    </location>
</feature>
<feature type="region of interest" description="Disordered" evidence="3">
    <location>
        <begin position="1022"/>
        <end position="1074"/>
    </location>
</feature>
<feature type="compositionally biased region" description="Low complexity" evidence="3">
    <location>
        <begin position="690"/>
        <end position="708"/>
    </location>
</feature>
<dbReference type="PANTHER" id="PTHR43503:SF2">
    <property type="entry name" value="NEGATIVE REGULATOR OF SPORULATION MDS3-RELATED"/>
    <property type="match status" value="1"/>
</dbReference>
<feature type="region of interest" description="Disordered" evidence="3">
    <location>
        <begin position="1351"/>
        <end position="1436"/>
    </location>
</feature>
<feature type="region of interest" description="Disordered" evidence="3">
    <location>
        <begin position="1282"/>
        <end position="1307"/>
    </location>
</feature>
<sequence>MLQPTDCKCYPLKLPLLPPPHNLTAASSTPALNGSEDEPLDECLRRKLMLELRTGAAVTLTRSNVYVHGGLTIPLNLHQVNSLNIQKELILYFARRKNNGITFQNLDQWISSETFFLDLVSRSWTRLETTVDRDMEQPLDGQGQEESGVAAADLDNTDSKSTSELTKDKPLVVCDLSERLFHAMCYVDHSLFIFGGLVVSPQNGYELVATNELWKLDLLTNKWTLLSRNPSIARRFNHTVHVKNELRDTRDTKLIIVGGLNNLNEPINTIDIYNVTQNCWQFEVTPPDPMNLSANIDGNTVSLARERNFSILVEDNKARIPALAFYTPNSQDTRSRGGSTSHSKEDISDDSQIGASKADDRIVSPITALPLVSNSQGIRMAYTSLQHKEFLLEPFNLKSPTGDTFGYNIIMGGFHPDRNTLNFCCFIFDIPSGKWTRVDINCPESQLEIHRFWRVFVWKSHHRALLLGTKKDDGYLPSVQKFDYIETFSLAMLNAFNKTVHPLYEVNALSNQTAMSNSLLHNNLDEIFKESATREREEEHLKAKEDFTSAATSQFEKYIRYIAPPMEVSTIRSVFPPYAMVLGKDALEIFGNSLSDFEFITSEGESVGVPLYLLRKRWGRYFDHLLSRGYSDAVTEYEASGKRSQLINLSPIRSRLSSKDLSRRGSRWSSAGSLPNFFNRYSTGNLANPSQNSGGQDGEGNSNSNSNSTPPASTPLTQFSRTNSNVATGLTKPTASKTKMSNVTFNSNYDDEGVPPHSSVATTNPSKSRKGSVVSGLNAVELKRSVTTGSTTSSSGGMVFRVPFQEKTSSPSPDKLDRAIAPHTTQTEKRRSSLLGLPSEMFNNGNSAIGKPENARRSSHPTMPSIKQNESFVPAHSNLRYPTSARSSISYVSSSSDRTGNSGINHSNSAGNSRKNSLIGVEPTFPGILNVRIPPLQQAPEESIPVPPQSTRSIISFNEFSLSNRNSPLSSRKPSYSSTGSFSDTQLPPEPVHNSLDKEILDDSYEMASALNYNQLKGHDHTNKYPAFPFPTPERPRLPSVPSSQSTSRTHRPPPGASNSCAATGEKSRLSITSNTDSAGSFPYCDMNDLEPLMIPRTLYMPWPTLSVRAFAEFFYTGQVNGKWLLAPVILDLLVMGKIYEIPLLYSLISEVLYSLVGRKEESLYVICNSLKQTLKQKACIVFNGEEALVNDYLSKNKQYLDLERIKSSLEAIDDGFLELNLLERYSRNYSVSTRGFSDGGEQYEKESAKNDSFSSFSNAFPVVYSPRASFASVGSIGFPPNLNLDQKRPSSTFSPRSKKKSSLSKEIDPQTLKFGFDDLSIDTKHKIQFRKPGPIKSDKQITNEREMALIDSSMEGNLMENSDSETSSSSNSGTPGSAKSGNYPTMGRETSNSEPDSKIYHEDNTSNGEKGRSSSKSSSTHDKTRDDGSTSNLDAGLGLLSLKKMRSKVKKGEDYFEESVDPLLKINSTLQAPGKFQGNFANRSATIGTAPPVSAGKVHRDTLLNKEFNALVLENMISPNALPPVDYVIKSIYRTVVLVNDSKLMIRCLDCIELSKDLKSNKKESR</sequence>
<feature type="compositionally biased region" description="Polar residues" evidence="3">
    <location>
        <begin position="1380"/>
        <end position="1395"/>
    </location>
</feature>
<feature type="compositionally biased region" description="Polar residues" evidence="3">
    <location>
        <begin position="897"/>
        <end position="916"/>
    </location>
</feature>
<dbReference type="OMA" id="WQSHHKV"/>
<dbReference type="GO" id="GO:0045454">
    <property type="term" value="P:cell redox homeostasis"/>
    <property type="evidence" value="ECO:0007669"/>
    <property type="project" value="TreeGrafter"/>
</dbReference>
<dbReference type="KEGG" id="kng:KNAG_0G01390"/>
<feature type="compositionally biased region" description="Low complexity" evidence="3">
    <location>
        <begin position="963"/>
        <end position="978"/>
    </location>
</feature>
<dbReference type="InterPro" id="IPR015915">
    <property type="entry name" value="Kelch-typ_b-propeller"/>
</dbReference>
<dbReference type="SUPFAM" id="SSF117281">
    <property type="entry name" value="Kelch motif"/>
    <property type="match status" value="1"/>
</dbReference>
<dbReference type="EMBL" id="HE978320">
    <property type="protein sequence ID" value="CCK71197.1"/>
    <property type="molecule type" value="Genomic_DNA"/>
</dbReference>
<feature type="region of interest" description="Disordered" evidence="3">
    <location>
        <begin position="328"/>
        <end position="355"/>
    </location>
</feature>
<evidence type="ECO:0000313" key="6">
    <source>
        <dbReference type="Proteomes" id="UP000006310"/>
    </source>
</evidence>
<dbReference type="GO" id="GO:0005829">
    <property type="term" value="C:cytosol"/>
    <property type="evidence" value="ECO:0007669"/>
    <property type="project" value="TreeGrafter"/>
</dbReference>
<feature type="compositionally biased region" description="Basic and acidic residues" evidence="3">
    <location>
        <begin position="1396"/>
        <end position="1413"/>
    </location>
</feature>
<feature type="region of interest" description="Disordered" evidence="3">
    <location>
        <begin position="963"/>
        <end position="995"/>
    </location>
</feature>
<evidence type="ECO:0000256" key="1">
    <source>
        <dbReference type="ARBA" id="ARBA00022441"/>
    </source>
</evidence>
<feature type="compositionally biased region" description="Basic and acidic residues" evidence="3">
    <location>
        <begin position="814"/>
        <end position="831"/>
    </location>
</feature>
<reference evidence="5 6" key="1">
    <citation type="journal article" date="2011" name="Proc. Natl. Acad. Sci. U.S.A.">
        <title>Evolutionary erosion of yeast sex chromosomes by mating-type switching accidents.</title>
        <authorList>
            <person name="Gordon J.L."/>
            <person name="Armisen D."/>
            <person name="Proux-Wera E."/>
            <person name="Oheigeartaigh S.S."/>
            <person name="Byrne K.P."/>
            <person name="Wolfe K.H."/>
        </authorList>
    </citation>
    <scope>NUCLEOTIDE SEQUENCE [LARGE SCALE GENOMIC DNA]</scope>
    <source>
        <strain evidence="6">ATCC MYA-139 / BCRC 22969 / CBS 8797 / CCRC 22969 / KCTC 17520 / NBRC 10181 / NCYC 3082</strain>
    </source>
</reference>
<feature type="compositionally biased region" description="Polar residues" evidence="3">
    <location>
        <begin position="328"/>
        <end position="341"/>
    </location>
</feature>
<keyword evidence="6" id="KW-1185">Reference proteome</keyword>
<dbReference type="GO" id="GO:0005739">
    <property type="term" value="C:mitochondrion"/>
    <property type="evidence" value="ECO:0007669"/>
    <property type="project" value="TreeGrafter"/>
</dbReference>
<keyword evidence="2" id="KW-0677">Repeat</keyword>
<dbReference type="HOGENOM" id="CLU_252311_0_0_1"/>
<feature type="compositionally biased region" description="Polar residues" evidence="3">
    <location>
        <begin position="680"/>
        <end position="689"/>
    </location>
</feature>
<feature type="compositionally biased region" description="Polar residues" evidence="3">
    <location>
        <begin position="709"/>
        <end position="748"/>
    </location>
</feature>
<feature type="compositionally biased region" description="Low complexity" evidence="3">
    <location>
        <begin position="884"/>
        <end position="896"/>
    </location>
</feature>
<evidence type="ECO:0000256" key="3">
    <source>
        <dbReference type="SAM" id="MobiDB-lite"/>
    </source>
</evidence>
<dbReference type="PANTHER" id="PTHR43503">
    <property type="entry name" value="MCG48959-RELATED"/>
    <property type="match status" value="1"/>
</dbReference>
<dbReference type="GeneID" id="34526921"/>
<keyword evidence="1" id="KW-0880">Kelch repeat</keyword>
<evidence type="ECO:0000313" key="5">
    <source>
        <dbReference type="EMBL" id="CCK71197.1"/>
    </source>
</evidence>
<dbReference type="RefSeq" id="XP_022465443.1">
    <property type="nucleotide sequence ID" value="XM_022609003.1"/>
</dbReference>